<accession>A0ABS9T560</accession>
<proteinExistence type="predicted"/>
<feature type="region of interest" description="Disordered" evidence="1">
    <location>
        <begin position="222"/>
        <end position="263"/>
    </location>
</feature>
<comment type="caution">
    <text evidence="3">The sequence shown here is derived from an EMBL/GenBank/DDBJ whole genome shotgun (WGS) entry which is preliminary data.</text>
</comment>
<evidence type="ECO:0000259" key="2">
    <source>
        <dbReference type="Pfam" id="PF08044"/>
    </source>
</evidence>
<feature type="compositionally biased region" description="Gly residues" evidence="1">
    <location>
        <begin position="247"/>
        <end position="257"/>
    </location>
</feature>
<dbReference type="InterPro" id="IPR012551">
    <property type="entry name" value="DUF1707_SHOCT-like"/>
</dbReference>
<dbReference type="PANTHER" id="PTHR40763:SF4">
    <property type="entry name" value="DUF1707 DOMAIN-CONTAINING PROTEIN"/>
    <property type="match status" value="1"/>
</dbReference>
<feature type="region of interest" description="Disordered" evidence="1">
    <location>
        <begin position="58"/>
        <end position="92"/>
    </location>
</feature>
<dbReference type="Proteomes" id="UP001166784">
    <property type="component" value="Unassembled WGS sequence"/>
</dbReference>
<keyword evidence="4" id="KW-1185">Reference proteome</keyword>
<reference evidence="3" key="1">
    <citation type="submission" date="2022-03" db="EMBL/GenBank/DDBJ databases">
        <authorList>
            <person name="Santos J.D.N."/>
            <person name="Kallscheuer N."/>
            <person name="Jogler C."/>
            <person name="Lage O.M."/>
        </authorList>
    </citation>
    <scope>NUCLEOTIDE SEQUENCE</scope>
    <source>
        <strain evidence="3">M600PL45_2</strain>
    </source>
</reference>
<gene>
    <name evidence="3" type="ORF">MMA15_25170</name>
</gene>
<evidence type="ECO:0000313" key="3">
    <source>
        <dbReference type="EMBL" id="MCH6163568.1"/>
    </source>
</evidence>
<dbReference type="RefSeq" id="WP_241062452.1">
    <property type="nucleotide sequence ID" value="NZ_JAKWJU010000002.1"/>
</dbReference>
<sequence>MSDELPEMRASDAERERVAEVLRDALAEGRLGMDEFQERLDSTYQARTRGELVPLVRDLPYHDSPDTDGDANPEPAATGQNPQAPALRKKRRWAERIGGKATSRWGVGIMGGFGRKGEWTVPRVFTGVGIMGGGELDLREARFEERDVVIRCFALMGGFSVTVPPGMGVEVRGIGIMGGFDSSASGFADADAPRVVITGLTVMGGVGVERKLPREEKLRLRSERRERRELERRERREGRERRRGHGGPHGGYGGPHGGHGKSL</sequence>
<dbReference type="Pfam" id="PF08044">
    <property type="entry name" value="DUF1707"/>
    <property type="match status" value="1"/>
</dbReference>
<dbReference type="PANTHER" id="PTHR40763">
    <property type="entry name" value="MEMBRANE PROTEIN-RELATED"/>
    <property type="match status" value="1"/>
</dbReference>
<protein>
    <submittedName>
        <fullName evidence="3">DUF1707 domain-containing protein</fullName>
    </submittedName>
</protein>
<dbReference type="EMBL" id="JAKWJU010000002">
    <property type="protein sequence ID" value="MCH6163568.1"/>
    <property type="molecule type" value="Genomic_DNA"/>
</dbReference>
<reference evidence="3" key="2">
    <citation type="journal article" date="2023" name="Int. J. Syst. Evol. Microbiol.">
        <title>Streptomyces marispadix sp. nov., isolated from marine beach sediment of the Northern Coast of Portugal.</title>
        <authorList>
            <person name="dos Santos J.D.N."/>
            <person name="Vitorino I.R."/>
            <person name="Kallscheuer N."/>
            <person name="Srivastava A."/>
            <person name="Krautwurst S."/>
            <person name="Marz M."/>
            <person name="Jogler C."/>
            <person name="Lobo Da Cunha A."/>
            <person name="Catita J."/>
            <person name="Goncalves H."/>
            <person name="Gonzalez I."/>
            <person name="Reyes F."/>
            <person name="Lage O.M."/>
        </authorList>
    </citation>
    <scope>NUCLEOTIDE SEQUENCE</scope>
    <source>
        <strain evidence="3">M600PL45_2</strain>
    </source>
</reference>
<organism evidence="3 4">
    <name type="scientific">Streptomyces marispadix</name>
    <dbReference type="NCBI Taxonomy" id="2922868"/>
    <lineage>
        <taxon>Bacteria</taxon>
        <taxon>Bacillati</taxon>
        <taxon>Actinomycetota</taxon>
        <taxon>Actinomycetes</taxon>
        <taxon>Kitasatosporales</taxon>
        <taxon>Streptomycetaceae</taxon>
        <taxon>Streptomyces</taxon>
    </lineage>
</organism>
<feature type="compositionally biased region" description="Basic and acidic residues" evidence="1">
    <location>
        <begin position="222"/>
        <end position="240"/>
    </location>
</feature>
<feature type="domain" description="DUF1707" evidence="2">
    <location>
        <begin position="8"/>
        <end position="60"/>
    </location>
</feature>
<name>A0ABS9T560_9ACTN</name>
<evidence type="ECO:0000313" key="4">
    <source>
        <dbReference type="Proteomes" id="UP001166784"/>
    </source>
</evidence>
<evidence type="ECO:0000256" key="1">
    <source>
        <dbReference type="SAM" id="MobiDB-lite"/>
    </source>
</evidence>